<evidence type="ECO:0000313" key="8">
    <source>
        <dbReference type="EMBL" id="MFD0890957.1"/>
    </source>
</evidence>
<keyword evidence="9" id="KW-1185">Reference proteome</keyword>
<protein>
    <submittedName>
        <fullName evidence="8">MFS transporter</fullName>
    </submittedName>
</protein>
<keyword evidence="3" id="KW-1003">Cell membrane</keyword>
<feature type="transmembrane region" description="Helical" evidence="7">
    <location>
        <begin position="20"/>
        <end position="42"/>
    </location>
</feature>
<feature type="transmembrane region" description="Helical" evidence="7">
    <location>
        <begin position="168"/>
        <end position="191"/>
    </location>
</feature>
<dbReference type="PANTHER" id="PTHR23513">
    <property type="entry name" value="INTEGRAL MEMBRANE EFFLUX PROTEIN-RELATED"/>
    <property type="match status" value="1"/>
</dbReference>
<comment type="caution">
    <text evidence="8">The sequence shown here is derived from an EMBL/GenBank/DDBJ whole genome shotgun (WGS) entry which is preliminary data.</text>
</comment>
<comment type="subcellular location">
    <subcellularLocation>
        <location evidence="1">Cell inner membrane</location>
        <topology evidence="1">Multi-pass membrane protein</topology>
    </subcellularLocation>
</comment>
<evidence type="ECO:0000256" key="2">
    <source>
        <dbReference type="ARBA" id="ARBA00022448"/>
    </source>
</evidence>
<feature type="transmembrane region" description="Helical" evidence="7">
    <location>
        <begin position="81"/>
        <end position="102"/>
    </location>
</feature>
<evidence type="ECO:0000256" key="3">
    <source>
        <dbReference type="ARBA" id="ARBA00022475"/>
    </source>
</evidence>
<sequence>MRSLVDIRPLREHPAFRRLWFGSTASGLGSHFTSFAVVYYVWVKTHNPAMVGLVGLASAVPLIGVALAGSAVIDHLDRRRLALVTTGGQLVTSLLMALVAAWSDNGVWAMLGLAALASGFSALGNPVLRSIVPGLLSSDRLAAGLALNHLSFQLALLLGPALAGAVTAAWGIVWCFLIDALSFLSALAGIAGL</sequence>
<reference evidence="9" key="1">
    <citation type="journal article" date="2019" name="Int. J. Syst. Evol. Microbiol.">
        <title>The Global Catalogue of Microorganisms (GCM) 10K type strain sequencing project: providing services to taxonomists for standard genome sequencing and annotation.</title>
        <authorList>
            <consortium name="The Broad Institute Genomics Platform"/>
            <consortium name="The Broad Institute Genome Sequencing Center for Infectious Disease"/>
            <person name="Wu L."/>
            <person name="Ma J."/>
        </authorList>
    </citation>
    <scope>NUCLEOTIDE SEQUENCE [LARGE SCALE GENOMIC DNA]</scope>
    <source>
        <strain evidence="9">CCUG 62974</strain>
    </source>
</reference>
<keyword evidence="2" id="KW-0813">Transport</keyword>
<keyword evidence="6 7" id="KW-0472">Membrane</keyword>
<accession>A0ABW3E669</accession>
<feature type="transmembrane region" description="Helical" evidence="7">
    <location>
        <begin position="48"/>
        <end position="69"/>
    </location>
</feature>
<feature type="transmembrane region" description="Helical" evidence="7">
    <location>
        <begin position="140"/>
        <end position="162"/>
    </location>
</feature>
<evidence type="ECO:0000256" key="4">
    <source>
        <dbReference type="ARBA" id="ARBA00022692"/>
    </source>
</evidence>
<keyword evidence="5 7" id="KW-1133">Transmembrane helix</keyword>
<keyword evidence="4 7" id="KW-0812">Transmembrane</keyword>
<dbReference type="EMBL" id="JBHTHX010002805">
    <property type="protein sequence ID" value="MFD0890957.1"/>
    <property type="molecule type" value="Genomic_DNA"/>
</dbReference>
<proteinExistence type="predicted"/>
<feature type="transmembrane region" description="Helical" evidence="7">
    <location>
        <begin position="108"/>
        <end position="128"/>
    </location>
</feature>
<feature type="non-terminal residue" evidence="8">
    <location>
        <position position="193"/>
    </location>
</feature>
<dbReference type="InterPro" id="IPR036259">
    <property type="entry name" value="MFS_trans_sf"/>
</dbReference>
<dbReference type="Pfam" id="PF05977">
    <property type="entry name" value="MFS_3"/>
    <property type="match status" value="1"/>
</dbReference>
<dbReference type="SUPFAM" id="SSF103473">
    <property type="entry name" value="MFS general substrate transporter"/>
    <property type="match status" value="1"/>
</dbReference>
<organism evidence="8 9">
    <name type="scientific">Streptosporangium algeriense</name>
    <dbReference type="NCBI Taxonomy" id="1682748"/>
    <lineage>
        <taxon>Bacteria</taxon>
        <taxon>Bacillati</taxon>
        <taxon>Actinomycetota</taxon>
        <taxon>Actinomycetes</taxon>
        <taxon>Streptosporangiales</taxon>
        <taxon>Streptosporangiaceae</taxon>
        <taxon>Streptosporangium</taxon>
    </lineage>
</organism>
<evidence type="ECO:0000313" key="9">
    <source>
        <dbReference type="Proteomes" id="UP001597024"/>
    </source>
</evidence>
<evidence type="ECO:0000256" key="7">
    <source>
        <dbReference type="SAM" id="Phobius"/>
    </source>
</evidence>
<dbReference type="InterPro" id="IPR010290">
    <property type="entry name" value="TM_effector"/>
</dbReference>
<name>A0ABW3E669_9ACTN</name>
<evidence type="ECO:0000256" key="6">
    <source>
        <dbReference type="ARBA" id="ARBA00023136"/>
    </source>
</evidence>
<dbReference type="PANTHER" id="PTHR23513:SF9">
    <property type="entry name" value="ENTEROBACTIN EXPORTER ENTS"/>
    <property type="match status" value="1"/>
</dbReference>
<dbReference type="Proteomes" id="UP001597024">
    <property type="component" value="Unassembled WGS sequence"/>
</dbReference>
<dbReference type="Gene3D" id="1.20.1250.20">
    <property type="entry name" value="MFS general substrate transporter like domains"/>
    <property type="match status" value="1"/>
</dbReference>
<gene>
    <name evidence="8" type="ORF">ACFQ08_40960</name>
</gene>
<evidence type="ECO:0000256" key="5">
    <source>
        <dbReference type="ARBA" id="ARBA00022989"/>
    </source>
</evidence>
<evidence type="ECO:0000256" key="1">
    <source>
        <dbReference type="ARBA" id="ARBA00004429"/>
    </source>
</evidence>